<dbReference type="EMBL" id="JACGWK010000015">
    <property type="protein sequence ID" value="KAL0314884.1"/>
    <property type="molecule type" value="Genomic_DNA"/>
</dbReference>
<evidence type="ECO:0000256" key="10">
    <source>
        <dbReference type="ARBA" id="ARBA00023136"/>
    </source>
</evidence>
<keyword evidence="10" id="KW-0472">Membrane</keyword>
<dbReference type="GO" id="GO:0005506">
    <property type="term" value="F:iron ion binding"/>
    <property type="evidence" value="ECO:0007669"/>
    <property type="project" value="InterPro"/>
</dbReference>
<keyword evidence="5 11" id="KW-0479">Metal-binding</keyword>
<dbReference type="GO" id="GO:0004497">
    <property type="term" value="F:monooxygenase activity"/>
    <property type="evidence" value="ECO:0007669"/>
    <property type="project" value="UniProtKB-KW"/>
</dbReference>
<keyword evidence="6" id="KW-1133">Transmembrane helix</keyword>
<comment type="caution">
    <text evidence="13">The sequence shown here is derived from an EMBL/GenBank/DDBJ whole genome shotgun (WGS) entry which is preliminary data.</text>
</comment>
<dbReference type="PRINTS" id="PR00385">
    <property type="entry name" value="P450"/>
</dbReference>
<dbReference type="InterPro" id="IPR001128">
    <property type="entry name" value="Cyt_P450"/>
</dbReference>
<dbReference type="PROSITE" id="PS00086">
    <property type="entry name" value="CYTOCHROME_P450"/>
    <property type="match status" value="1"/>
</dbReference>
<keyword evidence="7 12" id="KW-0560">Oxidoreductase</keyword>
<reference evidence="13" key="1">
    <citation type="submission" date="2020-06" db="EMBL/GenBank/DDBJ databases">
        <authorList>
            <person name="Li T."/>
            <person name="Hu X."/>
            <person name="Zhang T."/>
            <person name="Song X."/>
            <person name="Zhang H."/>
            <person name="Dai N."/>
            <person name="Sheng W."/>
            <person name="Hou X."/>
            <person name="Wei L."/>
        </authorList>
    </citation>
    <scope>NUCLEOTIDE SEQUENCE</scope>
    <source>
        <strain evidence="13">G01</strain>
        <tissue evidence="13">Leaf</tissue>
    </source>
</reference>
<evidence type="ECO:0000256" key="9">
    <source>
        <dbReference type="ARBA" id="ARBA00023033"/>
    </source>
</evidence>
<keyword evidence="4" id="KW-0812">Transmembrane</keyword>
<sequence>MNFAAVVSVLCFVILTWFHILKRLNSRRTGSASGKLPPGPRPFPIIGNFLHLGQKPHESLAELSKTYGPLMHLKLGTIDTIVVSSPEMAKEILHKHDQACSGRAVPVSAQTLDHHKMSIAWLPVGKKWRVLRKITKEQMFSISRLDSSQGLRQEKLRKLLDYVHECCLSRRVVDIGEAVFVTSLNLMSATLFSVDFAGFDAGSAQEFKETITGAAKSVAAPNIADYVPWLKIFDPQGIKRQSEFYFSKLFGIIESVVDQRLQARGTHFGAPVEKDLLEALLDISQGSDYDFSCREIKHLLLVVPDDKTSCFNFQVPFIASPFMAKIRVGKRDAMQELLTVSNVRTSLLGVRDDSGTVEWAMTELLRNPHVLSKAKNELRNIVGETKQVEESDISSLPYLQAVIKETLRCHPSARFLVPHKAETDVEIDGYMIPKDAQILVNVWAICKDSNVWPSPDSFEPERFLDHQKDYKGRDFELIPFGSGRRMCPGMPLAHRIVHLMVASLIHNYDWEFERGMKPEDVDISNKFELSLRKAVPLKAIPTRNEA</sequence>
<dbReference type="PANTHER" id="PTHR47950">
    <property type="entry name" value="CYTOCHROME P450, FAMILY 76, SUBFAMILY C, POLYPEPTIDE 5-RELATED"/>
    <property type="match status" value="1"/>
</dbReference>
<name>A0AAW2L7C9_9LAMI</name>
<dbReference type="Gene3D" id="1.10.630.10">
    <property type="entry name" value="Cytochrome P450"/>
    <property type="match status" value="1"/>
</dbReference>
<organism evidence="13">
    <name type="scientific">Sesamum angustifolium</name>
    <dbReference type="NCBI Taxonomy" id="2727405"/>
    <lineage>
        <taxon>Eukaryota</taxon>
        <taxon>Viridiplantae</taxon>
        <taxon>Streptophyta</taxon>
        <taxon>Embryophyta</taxon>
        <taxon>Tracheophyta</taxon>
        <taxon>Spermatophyta</taxon>
        <taxon>Magnoliopsida</taxon>
        <taxon>eudicotyledons</taxon>
        <taxon>Gunneridae</taxon>
        <taxon>Pentapetalae</taxon>
        <taxon>asterids</taxon>
        <taxon>lamiids</taxon>
        <taxon>Lamiales</taxon>
        <taxon>Pedaliaceae</taxon>
        <taxon>Sesamum</taxon>
    </lineage>
</organism>
<keyword evidence="3 11" id="KW-0349">Heme</keyword>
<keyword evidence="9 12" id="KW-0503">Monooxygenase</keyword>
<evidence type="ECO:0000256" key="6">
    <source>
        <dbReference type="ARBA" id="ARBA00022989"/>
    </source>
</evidence>
<dbReference type="CDD" id="cd11073">
    <property type="entry name" value="CYP76-like"/>
    <property type="match status" value="1"/>
</dbReference>
<dbReference type="GO" id="GO:0016705">
    <property type="term" value="F:oxidoreductase activity, acting on paired donors, with incorporation or reduction of molecular oxygen"/>
    <property type="evidence" value="ECO:0007669"/>
    <property type="project" value="InterPro"/>
</dbReference>
<dbReference type="SUPFAM" id="SSF48264">
    <property type="entry name" value="Cytochrome P450"/>
    <property type="match status" value="1"/>
</dbReference>
<comment type="cofactor">
    <cofactor evidence="11">
        <name>heme</name>
        <dbReference type="ChEBI" id="CHEBI:30413"/>
    </cofactor>
</comment>
<dbReference type="Pfam" id="PF00067">
    <property type="entry name" value="p450"/>
    <property type="match status" value="2"/>
</dbReference>
<dbReference type="PRINTS" id="PR00463">
    <property type="entry name" value="EP450I"/>
</dbReference>
<dbReference type="GO" id="GO:0016020">
    <property type="term" value="C:membrane"/>
    <property type="evidence" value="ECO:0007669"/>
    <property type="project" value="UniProtKB-SubCell"/>
</dbReference>
<evidence type="ECO:0000256" key="3">
    <source>
        <dbReference type="ARBA" id="ARBA00022617"/>
    </source>
</evidence>
<proteinExistence type="inferred from homology"/>
<feature type="binding site" description="axial binding residue" evidence="11">
    <location>
        <position position="487"/>
    </location>
    <ligand>
        <name>heme</name>
        <dbReference type="ChEBI" id="CHEBI:30413"/>
    </ligand>
    <ligandPart>
        <name>Fe</name>
        <dbReference type="ChEBI" id="CHEBI:18248"/>
    </ligandPart>
</feature>
<dbReference type="InterPro" id="IPR002401">
    <property type="entry name" value="Cyt_P450_E_grp-I"/>
</dbReference>
<evidence type="ECO:0000256" key="4">
    <source>
        <dbReference type="ARBA" id="ARBA00022692"/>
    </source>
</evidence>
<evidence type="ECO:0000256" key="2">
    <source>
        <dbReference type="ARBA" id="ARBA00010617"/>
    </source>
</evidence>
<keyword evidence="8 11" id="KW-0408">Iron</keyword>
<evidence type="ECO:0000313" key="13">
    <source>
        <dbReference type="EMBL" id="KAL0314884.1"/>
    </source>
</evidence>
<dbReference type="InterPro" id="IPR036396">
    <property type="entry name" value="Cyt_P450_sf"/>
</dbReference>
<evidence type="ECO:0000256" key="11">
    <source>
        <dbReference type="PIRSR" id="PIRSR602401-1"/>
    </source>
</evidence>
<comment type="similarity">
    <text evidence="2 12">Belongs to the cytochrome P450 family.</text>
</comment>
<dbReference type="PANTHER" id="PTHR47950:SF4">
    <property type="entry name" value="GERANIOL 8-HYDROXYLASE-LIKE"/>
    <property type="match status" value="1"/>
</dbReference>
<evidence type="ECO:0000256" key="1">
    <source>
        <dbReference type="ARBA" id="ARBA00004167"/>
    </source>
</evidence>
<evidence type="ECO:0000256" key="5">
    <source>
        <dbReference type="ARBA" id="ARBA00022723"/>
    </source>
</evidence>
<protein>
    <submittedName>
        <fullName evidence="13">Cytochrome</fullName>
    </submittedName>
</protein>
<accession>A0AAW2L7C9</accession>
<evidence type="ECO:0000256" key="8">
    <source>
        <dbReference type="ARBA" id="ARBA00023004"/>
    </source>
</evidence>
<dbReference type="AlphaFoldDB" id="A0AAW2L7C9"/>
<evidence type="ECO:0000256" key="12">
    <source>
        <dbReference type="RuleBase" id="RU000461"/>
    </source>
</evidence>
<reference evidence="13" key="2">
    <citation type="journal article" date="2024" name="Plant">
        <title>Genomic evolution and insights into agronomic trait innovations of Sesamum species.</title>
        <authorList>
            <person name="Miao H."/>
            <person name="Wang L."/>
            <person name="Qu L."/>
            <person name="Liu H."/>
            <person name="Sun Y."/>
            <person name="Le M."/>
            <person name="Wang Q."/>
            <person name="Wei S."/>
            <person name="Zheng Y."/>
            <person name="Lin W."/>
            <person name="Duan Y."/>
            <person name="Cao H."/>
            <person name="Xiong S."/>
            <person name="Wang X."/>
            <person name="Wei L."/>
            <person name="Li C."/>
            <person name="Ma Q."/>
            <person name="Ju M."/>
            <person name="Zhao R."/>
            <person name="Li G."/>
            <person name="Mu C."/>
            <person name="Tian Q."/>
            <person name="Mei H."/>
            <person name="Zhang T."/>
            <person name="Gao T."/>
            <person name="Zhang H."/>
        </authorList>
    </citation>
    <scope>NUCLEOTIDE SEQUENCE</scope>
    <source>
        <strain evidence="13">G01</strain>
    </source>
</reference>
<dbReference type="GO" id="GO:0020037">
    <property type="term" value="F:heme binding"/>
    <property type="evidence" value="ECO:0007669"/>
    <property type="project" value="InterPro"/>
</dbReference>
<gene>
    <name evidence="13" type="ORF">Sangu_2332800</name>
</gene>
<comment type="subcellular location">
    <subcellularLocation>
        <location evidence="1">Membrane</location>
        <topology evidence="1">Single-pass membrane protein</topology>
    </subcellularLocation>
</comment>
<evidence type="ECO:0000256" key="7">
    <source>
        <dbReference type="ARBA" id="ARBA00023002"/>
    </source>
</evidence>
<dbReference type="FunFam" id="1.10.630.10:FF:000138">
    <property type="entry name" value="Os10g0167200 protein"/>
    <property type="match status" value="1"/>
</dbReference>
<dbReference type="InterPro" id="IPR017972">
    <property type="entry name" value="Cyt_P450_CS"/>
</dbReference>